<accession>A0A5B7CH95</accession>
<proteinExistence type="predicted"/>
<gene>
    <name evidence="1" type="ORF">E2C01_001674</name>
</gene>
<dbReference type="AlphaFoldDB" id="A0A5B7CH95"/>
<dbReference type="Proteomes" id="UP000324222">
    <property type="component" value="Unassembled WGS sequence"/>
</dbReference>
<keyword evidence="2" id="KW-1185">Reference proteome</keyword>
<organism evidence="1 2">
    <name type="scientific">Portunus trituberculatus</name>
    <name type="common">Swimming crab</name>
    <name type="synonym">Neptunus trituberculatus</name>
    <dbReference type="NCBI Taxonomy" id="210409"/>
    <lineage>
        <taxon>Eukaryota</taxon>
        <taxon>Metazoa</taxon>
        <taxon>Ecdysozoa</taxon>
        <taxon>Arthropoda</taxon>
        <taxon>Crustacea</taxon>
        <taxon>Multicrustacea</taxon>
        <taxon>Malacostraca</taxon>
        <taxon>Eumalacostraca</taxon>
        <taxon>Eucarida</taxon>
        <taxon>Decapoda</taxon>
        <taxon>Pleocyemata</taxon>
        <taxon>Brachyura</taxon>
        <taxon>Eubrachyura</taxon>
        <taxon>Portunoidea</taxon>
        <taxon>Portunidae</taxon>
        <taxon>Portuninae</taxon>
        <taxon>Portunus</taxon>
    </lineage>
</organism>
<sequence length="70" mass="8328">MTHGNTIFDNGAYFYCSGWRWRYRAHWDGGMSDMYCRKEQTQYAKADVTQGGRDQQHVTFLFFSFLKSKV</sequence>
<evidence type="ECO:0000313" key="2">
    <source>
        <dbReference type="Proteomes" id="UP000324222"/>
    </source>
</evidence>
<comment type="caution">
    <text evidence="1">The sequence shown here is derived from an EMBL/GenBank/DDBJ whole genome shotgun (WGS) entry which is preliminary data.</text>
</comment>
<evidence type="ECO:0000313" key="1">
    <source>
        <dbReference type="EMBL" id="MPC09072.1"/>
    </source>
</evidence>
<reference evidence="1 2" key="1">
    <citation type="submission" date="2019-05" db="EMBL/GenBank/DDBJ databases">
        <title>Another draft genome of Portunus trituberculatus and its Hox gene families provides insights of decapod evolution.</title>
        <authorList>
            <person name="Jeong J.-H."/>
            <person name="Song I."/>
            <person name="Kim S."/>
            <person name="Choi T."/>
            <person name="Kim D."/>
            <person name="Ryu S."/>
            <person name="Kim W."/>
        </authorList>
    </citation>
    <scope>NUCLEOTIDE SEQUENCE [LARGE SCALE GENOMIC DNA]</scope>
    <source>
        <tissue evidence="1">Muscle</tissue>
    </source>
</reference>
<protein>
    <submittedName>
        <fullName evidence="1">Uncharacterized protein</fullName>
    </submittedName>
</protein>
<dbReference type="EMBL" id="VSRR010000054">
    <property type="protein sequence ID" value="MPC09072.1"/>
    <property type="molecule type" value="Genomic_DNA"/>
</dbReference>
<name>A0A5B7CH95_PORTR</name>